<evidence type="ECO:0000256" key="1">
    <source>
        <dbReference type="ARBA" id="ARBA00004374"/>
    </source>
</evidence>
<keyword evidence="4" id="KW-1000">Mitochondrion outer membrane</keyword>
<dbReference type="InterPro" id="IPR001129">
    <property type="entry name" value="Membr-assoc_MAPEG"/>
</dbReference>
<dbReference type="Gene3D" id="1.20.120.550">
    <property type="entry name" value="Membrane associated eicosanoid/glutathione metabolism-like domain"/>
    <property type="match status" value="1"/>
</dbReference>
<evidence type="ECO:0000256" key="14">
    <source>
        <dbReference type="ARBA" id="ARBA00037916"/>
    </source>
</evidence>
<comment type="pathway">
    <text evidence="14">Lipid metabolism; arachidonate metabolism.</text>
</comment>
<dbReference type="EMBL" id="JABFUD020000008">
    <property type="protein sequence ID" value="KAI5076056.1"/>
    <property type="molecule type" value="Genomic_DNA"/>
</dbReference>
<dbReference type="GO" id="GO:0006691">
    <property type="term" value="P:leukotriene metabolic process"/>
    <property type="evidence" value="ECO:0007669"/>
    <property type="project" value="UniProtKB-ARBA"/>
</dbReference>
<dbReference type="EC" id="4.4.1.20" evidence="15"/>
<dbReference type="Proteomes" id="UP000886520">
    <property type="component" value="Chromosome 8"/>
</dbReference>
<proteinExistence type="predicted"/>
<feature type="transmembrane region" description="Helical" evidence="21">
    <location>
        <begin position="121"/>
        <end position="143"/>
    </location>
</feature>
<evidence type="ECO:0000256" key="4">
    <source>
        <dbReference type="ARBA" id="ARBA00022787"/>
    </source>
</evidence>
<evidence type="ECO:0000256" key="7">
    <source>
        <dbReference type="ARBA" id="ARBA00023098"/>
    </source>
</evidence>
<evidence type="ECO:0000256" key="9">
    <source>
        <dbReference type="ARBA" id="ARBA00023136"/>
    </source>
</evidence>
<evidence type="ECO:0000313" key="22">
    <source>
        <dbReference type="EMBL" id="KAI5076056.1"/>
    </source>
</evidence>
<keyword evidence="9 21" id="KW-0472">Membrane</keyword>
<keyword evidence="8" id="KW-0496">Mitochondrion</keyword>
<comment type="subcellular location">
    <subcellularLocation>
        <location evidence="1">Mitochondrion outer membrane</location>
        <topology evidence="1">Multi-pass membrane protein</topology>
    </subcellularLocation>
</comment>
<comment type="catalytic activity">
    <reaction evidence="17">
        <text>15-deoxy-Delta(12,14)-prostaglandin J2 + glutathione = 15-deoxy-Delta(12,14)-prostaglandin J2-S-(R)-glutathione</text>
        <dbReference type="Rhea" id="RHEA:75963"/>
        <dbReference type="ChEBI" id="CHEBI:57925"/>
        <dbReference type="ChEBI" id="CHEBI:85236"/>
        <dbReference type="ChEBI" id="CHEBI:194498"/>
    </reaction>
    <physiologicalReaction direction="left-to-right" evidence="17">
        <dbReference type="Rhea" id="RHEA:75964"/>
    </physiologicalReaction>
</comment>
<feature type="transmembrane region" description="Helical" evidence="21">
    <location>
        <begin position="79"/>
        <end position="101"/>
    </location>
</feature>
<evidence type="ECO:0000256" key="6">
    <source>
        <dbReference type="ARBA" id="ARBA00023002"/>
    </source>
</evidence>
<evidence type="ECO:0000256" key="20">
    <source>
        <dbReference type="ARBA" id="ARBA00076908"/>
    </source>
</evidence>
<keyword evidence="10" id="KW-0564">Palmitate</keyword>
<organism evidence="22 23">
    <name type="scientific">Adiantum capillus-veneris</name>
    <name type="common">Maidenhair fern</name>
    <dbReference type="NCBI Taxonomy" id="13818"/>
    <lineage>
        <taxon>Eukaryota</taxon>
        <taxon>Viridiplantae</taxon>
        <taxon>Streptophyta</taxon>
        <taxon>Embryophyta</taxon>
        <taxon>Tracheophyta</taxon>
        <taxon>Polypodiopsida</taxon>
        <taxon>Polypodiidae</taxon>
        <taxon>Polypodiales</taxon>
        <taxon>Pteridineae</taxon>
        <taxon>Pteridaceae</taxon>
        <taxon>Vittarioideae</taxon>
        <taxon>Adiantum</taxon>
    </lineage>
</organism>
<feature type="transmembrane region" description="Helical" evidence="21">
    <location>
        <begin position="15"/>
        <end position="34"/>
    </location>
</feature>
<dbReference type="Pfam" id="PF01124">
    <property type="entry name" value="MAPEG"/>
    <property type="match status" value="1"/>
</dbReference>
<dbReference type="GO" id="GO:0004464">
    <property type="term" value="F:leukotriene-C4 synthase activity"/>
    <property type="evidence" value="ECO:0007669"/>
    <property type="project" value="UniProtKB-EC"/>
</dbReference>
<evidence type="ECO:0000256" key="3">
    <source>
        <dbReference type="ARBA" id="ARBA00022692"/>
    </source>
</evidence>
<dbReference type="PANTHER" id="PTHR10250">
    <property type="entry name" value="MICROSOMAL GLUTATHIONE S-TRANSFERASE"/>
    <property type="match status" value="1"/>
</dbReference>
<evidence type="ECO:0000256" key="19">
    <source>
        <dbReference type="ARBA" id="ARBA00075145"/>
    </source>
</evidence>
<evidence type="ECO:0000256" key="15">
    <source>
        <dbReference type="ARBA" id="ARBA00039056"/>
    </source>
</evidence>
<dbReference type="PANTHER" id="PTHR10250:SF26">
    <property type="entry name" value="GLUTATHIONE S-TRANSFERASE 3, MITOCHONDRIAL"/>
    <property type="match status" value="1"/>
</dbReference>
<dbReference type="GO" id="GO:0005635">
    <property type="term" value="C:nuclear envelope"/>
    <property type="evidence" value="ECO:0007669"/>
    <property type="project" value="TreeGrafter"/>
</dbReference>
<dbReference type="InterPro" id="IPR023352">
    <property type="entry name" value="MAPEG-like_dom_sf"/>
</dbReference>
<keyword evidence="6" id="KW-0560">Oxidoreductase</keyword>
<dbReference type="GO" id="GO:0005741">
    <property type="term" value="C:mitochondrial outer membrane"/>
    <property type="evidence" value="ECO:0007669"/>
    <property type="project" value="UniProtKB-SubCell"/>
</dbReference>
<sequence>MAASSPFALTLPPQFGYVVLTGAASVLLTQWQGFKVGMQRRKCGLKYPKMYEDKEDSLFNCYQRAHQNTLESYPAFMSLLLLGGLGYPVVSSVFGMIWVVGRVFYSVGYYSGDPKKRLQGAWHVFGLLGLLVTTCVLATNAAFIEANGCLSCIDSRRVHSRHEANLEGSSKDSAHCTSLQKVFKMM</sequence>
<keyword evidence="11" id="KW-0456">Lyase</keyword>
<evidence type="ECO:0000256" key="2">
    <source>
        <dbReference type="ARBA" id="ARBA00022679"/>
    </source>
</evidence>
<evidence type="ECO:0000256" key="5">
    <source>
        <dbReference type="ARBA" id="ARBA00022989"/>
    </source>
</evidence>
<reference evidence="22" key="1">
    <citation type="submission" date="2021-01" db="EMBL/GenBank/DDBJ databases">
        <title>Adiantum capillus-veneris genome.</title>
        <authorList>
            <person name="Fang Y."/>
            <person name="Liao Q."/>
        </authorList>
    </citation>
    <scope>NUCLEOTIDE SEQUENCE</scope>
    <source>
        <strain evidence="22">H3</strain>
        <tissue evidence="22">Leaf</tissue>
    </source>
</reference>
<dbReference type="AlphaFoldDB" id="A0A9D4UY70"/>
<evidence type="ECO:0000256" key="10">
    <source>
        <dbReference type="ARBA" id="ARBA00023139"/>
    </source>
</evidence>
<evidence type="ECO:0000256" key="18">
    <source>
        <dbReference type="ARBA" id="ARBA00069748"/>
    </source>
</evidence>
<keyword evidence="12" id="KW-0449">Lipoprotein</keyword>
<evidence type="ECO:0000256" key="11">
    <source>
        <dbReference type="ARBA" id="ARBA00023239"/>
    </source>
</evidence>
<evidence type="ECO:0000256" key="21">
    <source>
        <dbReference type="SAM" id="Phobius"/>
    </source>
</evidence>
<evidence type="ECO:0000256" key="8">
    <source>
        <dbReference type="ARBA" id="ARBA00023128"/>
    </source>
</evidence>
<keyword evidence="7" id="KW-0443">Lipid metabolism</keyword>
<dbReference type="GO" id="GO:0004364">
    <property type="term" value="F:glutathione transferase activity"/>
    <property type="evidence" value="ECO:0007669"/>
    <property type="project" value="TreeGrafter"/>
</dbReference>
<dbReference type="SUPFAM" id="SSF161084">
    <property type="entry name" value="MAPEG domain-like"/>
    <property type="match status" value="1"/>
</dbReference>
<dbReference type="FunFam" id="1.20.120.550:FF:000004">
    <property type="entry name" value="Microsomal glutathione S-transferase 3"/>
    <property type="match status" value="1"/>
</dbReference>
<keyword evidence="3 21" id="KW-0812">Transmembrane</keyword>
<keyword evidence="5 21" id="KW-1133">Transmembrane helix</keyword>
<evidence type="ECO:0000256" key="13">
    <source>
        <dbReference type="ARBA" id="ARBA00037884"/>
    </source>
</evidence>
<keyword evidence="2" id="KW-0808">Transferase</keyword>
<dbReference type="GO" id="GO:0005783">
    <property type="term" value="C:endoplasmic reticulum"/>
    <property type="evidence" value="ECO:0007669"/>
    <property type="project" value="TreeGrafter"/>
</dbReference>
<gene>
    <name evidence="22" type="ORF">GOP47_0008121</name>
</gene>
<evidence type="ECO:0000256" key="17">
    <source>
        <dbReference type="ARBA" id="ARBA00051411"/>
    </source>
</evidence>
<evidence type="ECO:0000256" key="12">
    <source>
        <dbReference type="ARBA" id="ARBA00023288"/>
    </source>
</evidence>
<protein>
    <recommendedName>
        <fullName evidence="18">Glutathione S-transferase 3, mitochondrial</fullName>
        <ecNumber evidence="15">4.4.1.20</ecNumber>
    </recommendedName>
    <alternativeName>
        <fullName evidence="19">Glutathione peroxidase MGST3</fullName>
    </alternativeName>
    <alternativeName>
        <fullName evidence="20">LTC4 synthase MGST3</fullName>
    </alternativeName>
</protein>
<comment type="catalytic activity">
    <reaction evidence="16">
        <text>leukotriene C4 = leukotriene A4 + glutathione</text>
        <dbReference type="Rhea" id="RHEA:17617"/>
        <dbReference type="ChEBI" id="CHEBI:57463"/>
        <dbReference type="ChEBI" id="CHEBI:57925"/>
        <dbReference type="ChEBI" id="CHEBI:57973"/>
        <dbReference type="EC" id="4.4.1.20"/>
    </reaction>
    <physiologicalReaction direction="right-to-left" evidence="16">
        <dbReference type="Rhea" id="RHEA:17619"/>
    </physiologicalReaction>
</comment>
<evidence type="ECO:0000256" key="16">
    <source>
        <dbReference type="ARBA" id="ARBA00049298"/>
    </source>
</evidence>
<dbReference type="GO" id="GO:0006629">
    <property type="term" value="P:lipid metabolic process"/>
    <property type="evidence" value="ECO:0007669"/>
    <property type="project" value="UniProtKB-KW"/>
</dbReference>
<keyword evidence="23" id="KW-1185">Reference proteome</keyword>
<accession>A0A9D4UY70</accession>
<comment type="caution">
    <text evidence="22">The sequence shown here is derived from an EMBL/GenBank/DDBJ whole genome shotgun (WGS) entry which is preliminary data.</text>
</comment>
<comment type="pathway">
    <text evidence="13">Lipid metabolism; leukotriene C4 biosynthesis.</text>
</comment>
<evidence type="ECO:0000313" key="23">
    <source>
        <dbReference type="Proteomes" id="UP000886520"/>
    </source>
</evidence>
<dbReference type="OrthoDB" id="410651at2759"/>
<name>A0A9D4UY70_ADICA</name>
<dbReference type="GO" id="GO:0004602">
    <property type="term" value="F:glutathione peroxidase activity"/>
    <property type="evidence" value="ECO:0007669"/>
    <property type="project" value="TreeGrafter"/>
</dbReference>
<dbReference type="InterPro" id="IPR050997">
    <property type="entry name" value="MAPEG"/>
</dbReference>